<feature type="domain" description="Protein kinase" evidence="1">
    <location>
        <begin position="1"/>
        <end position="244"/>
    </location>
</feature>
<dbReference type="GO" id="GO:0004674">
    <property type="term" value="F:protein serine/threonine kinase activity"/>
    <property type="evidence" value="ECO:0007669"/>
    <property type="project" value="TreeGrafter"/>
</dbReference>
<name>A0A067M5Q4_BOTB1</name>
<dbReference type="InterPro" id="IPR051681">
    <property type="entry name" value="Ser/Thr_Kinases-Pseudokinases"/>
</dbReference>
<protein>
    <recommendedName>
        <fullName evidence="1">Protein kinase domain-containing protein</fullName>
    </recommendedName>
</protein>
<dbReference type="Proteomes" id="UP000027195">
    <property type="component" value="Unassembled WGS sequence"/>
</dbReference>
<dbReference type="InterPro" id="IPR000719">
    <property type="entry name" value="Prot_kinase_dom"/>
</dbReference>
<dbReference type="PANTHER" id="PTHR44329">
    <property type="entry name" value="SERINE/THREONINE-PROTEIN KINASE TNNI3K-RELATED"/>
    <property type="match status" value="1"/>
</dbReference>
<dbReference type="PANTHER" id="PTHR44329:SF214">
    <property type="entry name" value="PROTEIN KINASE DOMAIN-CONTAINING PROTEIN"/>
    <property type="match status" value="1"/>
</dbReference>
<dbReference type="InterPro" id="IPR011009">
    <property type="entry name" value="Kinase-like_dom_sf"/>
</dbReference>
<dbReference type="OrthoDB" id="346907at2759"/>
<dbReference type="HOGENOM" id="CLU_506282_0_0_1"/>
<dbReference type="STRING" id="930990.A0A067M5Q4"/>
<dbReference type="Gene3D" id="1.10.510.10">
    <property type="entry name" value="Transferase(Phosphotransferase) domain 1"/>
    <property type="match status" value="2"/>
</dbReference>
<feature type="domain" description="Protein kinase" evidence="1">
    <location>
        <begin position="261"/>
        <end position="560"/>
    </location>
</feature>
<dbReference type="InterPro" id="IPR001245">
    <property type="entry name" value="Ser-Thr/Tyr_kinase_cat_dom"/>
</dbReference>
<dbReference type="EMBL" id="KL198072">
    <property type="protein sequence ID" value="KDQ10045.1"/>
    <property type="molecule type" value="Genomic_DNA"/>
</dbReference>
<accession>A0A067M5Q4</accession>
<proteinExistence type="predicted"/>
<dbReference type="GO" id="GO:0005524">
    <property type="term" value="F:ATP binding"/>
    <property type="evidence" value="ECO:0007669"/>
    <property type="project" value="InterPro"/>
</dbReference>
<organism evidence="2 3">
    <name type="scientific">Botryobasidium botryosum (strain FD-172 SS1)</name>
    <dbReference type="NCBI Taxonomy" id="930990"/>
    <lineage>
        <taxon>Eukaryota</taxon>
        <taxon>Fungi</taxon>
        <taxon>Dikarya</taxon>
        <taxon>Basidiomycota</taxon>
        <taxon>Agaricomycotina</taxon>
        <taxon>Agaricomycetes</taxon>
        <taxon>Cantharellales</taxon>
        <taxon>Botryobasidiaceae</taxon>
        <taxon>Botryobasidium</taxon>
    </lineage>
</organism>
<dbReference type="PROSITE" id="PS00108">
    <property type="entry name" value="PROTEIN_KINASE_ST"/>
    <property type="match status" value="1"/>
</dbReference>
<reference evidence="3" key="1">
    <citation type="journal article" date="2014" name="Proc. Natl. Acad. Sci. U.S.A.">
        <title>Extensive sampling of basidiomycete genomes demonstrates inadequacy of the white-rot/brown-rot paradigm for wood decay fungi.</title>
        <authorList>
            <person name="Riley R."/>
            <person name="Salamov A.A."/>
            <person name="Brown D.W."/>
            <person name="Nagy L.G."/>
            <person name="Floudas D."/>
            <person name="Held B.W."/>
            <person name="Levasseur A."/>
            <person name="Lombard V."/>
            <person name="Morin E."/>
            <person name="Otillar R."/>
            <person name="Lindquist E.A."/>
            <person name="Sun H."/>
            <person name="LaButti K.M."/>
            <person name="Schmutz J."/>
            <person name="Jabbour D."/>
            <person name="Luo H."/>
            <person name="Baker S.E."/>
            <person name="Pisabarro A.G."/>
            <person name="Walton J.D."/>
            <person name="Blanchette R.A."/>
            <person name="Henrissat B."/>
            <person name="Martin F."/>
            <person name="Cullen D."/>
            <person name="Hibbett D.S."/>
            <person name="Grigoriev I.V."/>
        </authorList>
    </citation>
    <scope>NUCLEOTIDE SEQUENCE [LARGE SCALE GENOMIC DNA]</scope>
    <source>
        <strain evidence="3">FD-172 SS1</strain>
    </source>
</reference>
<sequence>MAGEGRVALKRLRATDLNALARRFEREIGIWSKFDHPHILKLFGVCRIDRIPHMVSPWMENGSLLDYFDKEENVVVDRLRILFQTALALAYLHEQTPPIVHGDLKAANILISDNGDALLCDFRLTTITEVPEFQTNTRSSFAGSPTCMAPELLAGVVPKKTPASDVFAYGILMAMLLSPRDPFKSGRPSAGMMGLVARAVTLGYRPPRPSMVPFEVWAIAEACWQHNPSHRPSMDEVLTAAPYIPYSMEKQALDQLHTHADSSPPGTPPGTPPVVRSIRELPPQFLLRTPIAADFSKCRRQHLDREVFVGKSGKERFKLELLVVSKEPERQQIQVFLHRALRFRMFRCQYLVPFRGIRGGELYTRVYPPSNDASLKADKLCLLSPWYSKGNAIGSEGWKLNRALVHAARALAYLHGQNPPVVHGNVKGSKILETSNGDFALSGITETIRLSDAPKSRDKLRWMAPELFDPDEGESKTTYTDVYAFGMTIIELFTKQPPFMDTAYDIDVMVGVIDRRRPSRPDGIDRALWDIAEECWHHEPKNRPTMANVITMLEGLKYSP</sequence>
<dbReference type="InterPro" id="IPR008271">
    <property type="entry name" value="Ser/Thr_kinase_AS"/>
</dbReference>
<evidence type="ECO:0000313" key="3">
    <source>
        <dbReference type="Proteomes" id="UP000027195"/>
    </source>
</evidence>
<evidence type="ECO:0000259" key="1">
    <source>
        <dbReference type="PROSITE" id="PS50011"/>
    </source>
</evidence>
<dbReference type="AlphaFoldDB" id="A0A067M5Q4"/>
<dbReference type="PROSITE" id="PS50011">
    <property type="entry name" value="PROTEIN_KINASE_DOM"/>
    <property type="match status" value="2"/>
</dbReference>
<dbReference type="InParanoid" id="A0A067M5Q4"/>
<evidence type="ECO:0000313" key="2">
    <source>
        <dbReference type="EMBL" id="KDQ10045.1"/>
    </source>
</evidence>
<dbReference type="SMART" id="SM00220">
    <property type="entry name" value="S_TKc"/>
    <property type="match status" value="1"/>
</dbReference>
<keyword evidence="3" id="KW-1185">Reference proteome</keyword>
<gene>
    <name evidence="2" type="ORF">BOTBODRAFT_58392</name>
</gene>
<dbReference type="Pfam" id="PF07714">
    <property type="entry name" value="PK_Tyr_Ser-Thr"/>
    <property type="match status" value="2"/>
</dbReference>
<dbReference type="SUPFAM" id="SSF56112">
    <property type="entry name" value="Protein kinase-like (PK-like)"/>
    <property type="match status" value="2"/>
</dbReference>